<protein>
    <submittedName>
        <fullName evidence="1">TBC1 domain family member 9</fullName>
    </submittedName>
</protein>
<keyword evidence="2" id="KW-1185">Reference proteome</keyword>
<evidence type="ECO:0000313" key="1">
    <source>
        <dbReference type="EMBL" id="KFM74474.1"/>
    </source>
</evidence>
<gene>
    <name evidence="1" type="ORF">X975_10863</name>
</gene>
<accession>A0A087UAT5</accession>
<dbReference type="EMBL" id="KK119041">
    <property type="protein sequence ID" value="KFM74474.1"/>
    <property type="molecule type" value="Genomic_DNA"/>
</dbReference>
<name>A0A087UAT5_STEMI</name>
<feature type="non-terminal residue" evidence="1">
    <location>
        <position position="63"/>
    </location>
</feature>
<dbReference type="STRING" id="407821.A0A087UAT5"/>
<reference evidence="1 2" key="1">
    <citation type="submission" date="2013-11" db="EMBL/GenBank/DDBJ databases">
        <title>Genome sequencing of Stegodyphus mimosarum.</title>
        <authorList>
            <person name="Bechsgaard J."/>
        </authorList>
    </citation>
    <scope>NUCLEOTIDE SEQUENCE [LARGE SCALE GENOMIC DNA]</scope>
</reference>
<dbReference type="OrthoDB" id="17687at2759"/>
<dbReference type="Proteomes" id="UP000054359">
    <property type="component" value="Unassembled WGS sequence"/>
</dbReference>
<dbReference type="AlphaFoldDB" id="A0A087UAT5"/>
<sequence length="63" mass="7315">MFLKLDETFTLMQQLANIAMKKLISEESFETDAELAHKLSKNVPKKPSYLKRDLDARAHSETY</sequence>
<proteinExistence type="predicted"/>
<evidence type="ECO:0000313" key="2">
    <source>
        <dbReference type="Proteomes" id="UP000054359"/>
    </source>
</evidence>
<organism evidence="1 2">
    <name type="scientific">Stegodyphus mimosarum</name>
    <name type="common">African social velvet spider</name>
    <dbReference type="NCBI Taxonomy" id="407821"/>
    <lineage>
        <taxon>Eukaryota</taxon>
        <taxon>Metazoa</taxon>
        <taxon>Ecdysozoa</taxon>
        <taxon>Arthropoda</taxon>
        <taxon>Chelicerata</taxon>
        <taxon>Arachnida</taxon>
        <taxon>Araneae</taxon>
        <taxon>Araneomorphae</taxon>
        <taxon>Entelegynae</taxon>
        <taxon>Eresoidea</taxon>
        <taxon>Eresidae</taxon>
        <taxon>Stegodyphus</taxon>
    </lineage>
</organism>